<protein>
    <submittedName>
        <fullName evidence="2">Uncharacterized protein</fullName>
    </submittedName>
</protein>
<accession>A0A5L8Z8S3</accession>
<comment type="caution">
    <text evidence="2">The sequence shown here is derived from an EMBL/GenBank/DDBJ whole genome shotgun (WGS) entry which is preliminary data.</text>
</comment>
<evidence type="ECO:0000313" key="2">
    <source>
        <dbReference type="EMBL" id="EAL8902830.1"/>
    </source>
</evidence>
<dbReference type="AlphaFoldDB" id="A0A5L8Z8S3"/>
<gene>
    <name evidence="2" type="ORF">D0B03_00665</name>
</gene>
<sequence>MQEKNGLIPPKEDFYNELKELLKDNAKWVEQVKMSLELLAHLYDSFLKIENKYDTSLKECEKIALEVKENYAQITALSVKIGEDFLEFSQQTRGLLESMSLKESAVLQALENASHLAHEMEVYFTEIENFKVKLELFKEEMAEFNDTFNAQKSEVLQNIEDFKREFAQDKIRLEKMINDASADLTGFRTQILLEKTELEKRLESAKQDFTKLTQNATNELLGKKEELKTELEGLAERHFGGIWSHIFDIERVLMEKGVVSLEPLHSTKEA</sequence>
<name>A0A5L8Z8S3_CAMUP</name>
<feature type="coiled-coil region" evidence="1">
    <location>
        <begin position="127"/>
        <end position="237"/>
    </location>
</feature>
<evidence type="ECO:0000256" key="1">
    <source>
        <dbReference type="SAM" id="Coils"/>
    </source>
</evidence>
<reference evidence="2" key="1">
    <citation type="submission" date="2018-08" db="EMBL/GenBank/DDBJ databases">
        <authorList>
            <consortium name="PulseNet: The National Subtyping Network for Foodborne Disease Surveillance"/>
            <person name="Tarr C.L."/>
            <person name="Trees E."/>
            <person name="Katz L.S."/>
            <person name="Carleton-Romer H.A."/>
            <person name="Stroika S."/>
            <person name="Kucerova Z."/>
            <person name="Roache K.F."/>
            <person name="Sabol A.L."/>
            <person name="Besser J."/>
            <person name="Gerner-Smidt P."/>
        </authorList>
    </citation>
    <scope>NUCLEOTIDE SEQUENCE</scope>
    <source>
        <strain evidence="2">PNUSAC005770</strain>
    </source>
</reference>
<organism evidence="2">
    <name type="scientific">Campylobacter upsaliensis</name>
    <dbReference type="NCBI Taxonomy" id="28080"/>
    <lineage>
        <taxon>Bacteria</taxon>
        <taxon>Pseudomonadati</taxon>
        <taxon>Campylobacterota</taxon>
        <taxon>Epsilonproteobacteria</taxon>
        <taxon>Campylobacterales</taxon>
        <taxon>Campylobacteraceae</taxon>
        <taxon>Campylobacter</taxon>
    </lineage>
</organism>
<proteinExistence type="predicted"/>
<keyword evidence="1" id="KW-0175">Coiled coil</keyword>
<dbReference type="EMBL" id="AACSBQ010000002">
    <property type="protein sequence ID" value="EAL8902830.1"/>
    <property type="molecule type" value="Genomic_DNA"/>
</dbReference>